<accession>A0A9P5THH7</accession>
<protein>
    <recommendedName>
        <fullName evidence="3">DEAD/DEAH box helicase domain-containing protein</fullName>
    </recommendedName>
</protein>
<name>A0A9P5THH7_GYMJU</name>
<reference evidence="1" key="1">
    <citation type="submission" date="2020-11" db="EMBL/GenBank/DDBJ databases">
        <authorList>
            <consortium name="DOE Joint Genome Institute"/>
            <person name="Ahrendt S."/>
            <person name="Riley R."/>
            <person name="Andreopoulos W."/>
            <person name="LaButti K."/>
            <person name="Pangilinan J."/>
            <person name="Ruiz-duenas F.J."/>
            <person name="Barrasa J.M."/>
            <person name="Sanchez-Garcia M."/>
            <person name="Camarero S."/>
            <person name="Miyauchi S."/>
            <person name="Serrano A."/>
            <person name="Linde D."/>
            <person name="Babiker R."/>
            <person name="Drula E."/>
            <person name="Ayuso-Fernandez I."/>
            <person name="Pacheco R."/>
            <person name="Padilla G."/>
            <person name="Ferreira P."/>
            <person name="Barriuso J."/>
            <person name="Kellner H."/>
            <person name="Castanera R."/>
            <person name="Alfaro M."/>
            <person name="Ramirez L."/>
            <person name="Pisabarro A.G."/>
            <person name="Kuo A."/>
            <person name="Tritt A."/>
            <person name="Lipzen A."/>
            <person name="He G."/>
            <person name="Yan M."/>
            <person name="Ng V."/>
            <person name="Cullen D."/>
            <person name="Martin F."/>
            <person name="Rosso M.-N."/>
            <person name="Henrissat B."/>
            <person name="Hibbett D."/>
            <person name="Martinez A.T."/>
            <person name="Grigoriev I.V."/>
        </authorList>
    </citation>
    <scope>NUCLEOTIDE SEQUENCE</scope>
    <source>
        <strain evidence="1">AH 44721</strain>
    </source>
</reference>
<sequence>MDTVPDLPTHLETLRACPAARLDDFIRDLSLNVDERIPLAFLNGLNDSDKLLCWRAILICYTVTQGQQIPREIQLRAVLVDFNGLDSLISAGTGSGKMLPTALKILLDNPADHLTTITLSPLKWLQVTQENDFNSRYNICTVVINEDTPRDEAWWDVCNTRWHNCSYAIPNPRVLAHENPSKQLLDHSHTPMCSRA</sequence>
<evidence type="ECO:0000313" key="1">
    <source>
        <dbReference type="EMBL" id="KAF8878268.1"/>
    </source>
</evidence>
<evidence type="ECO:0000313" key="2">
    <source>
        <dbReference type="Proteomes" id="UP000724874"/>
    </source>
</evidence>
<dbReference type="InterPro" id="IPR027417">
    <property type="entry name" value="P-loop_NTPase"/>
</dbReference>
<comment type="caution">
    <text evidence="1">The sequence shown here is derived from an EMBL/GenBank/DDBJ whole genome shotgun (WGS) entry which is preliminary data.</text>
</comment>
<proteinExistence type="predicted"/>
<dbReference type="Gene3D" id="3.40.50.300">
    <property type="entry name" value="P-loop containing nucleotide triphosphate hydrolases"/>
    <property type="match status" value="1"/>
</dbReference>
<dbReference type="EMBL" id="JADNYJ010000160">
    <property type="protein sequence ID" value="KAF8878268.1"/>
    <property type="molecule type" value="Genomic_DNA"/>
</dbReference>
<organism evidence="1 2">
    <name type="scientific">Gymnopilus junonius</name>
    <name type="common">Spectacular rustgill mushroom</name>
    <name type="synonym">Gymnopilus spectabilis subsp. junonius</name>
    <dbReference type="NCBI Taxonomy" id="109634"/>
    <lineage>
        <taxon>Eukaryota</taxon>
        <taxon>Fungi</taxon>
        <taxon>Dikarya</taxon>
        <taxon>Basidiomycota</taxon>
        <taxon>Agaricomycotina</taxon>
        <taxon>Agaricomycetes</taxon>
        <taxon>Agaricomycetidae</taxon>
        <taxon>Agaricales</taxon>
        <taxon>Agaricineae</taxon>
        <taxon>Hymenogastraceae</taxon>
        <taxon>Gymnopilus</taxon>
    </lineage>
</organism>
<gene>
    <name evidence="1" type="ORF">CPB84DRAFT_1714624</name>
</gene>
<keyword evidence="2" id="KW-1185">Reference proteome</keyword>
<dbReference type="Proteomes" id="UP000724874">
    <property type="component" value="Unassembled WGS sequence"/>
</dbReference>
<dbReference type="OrthoDB" id="3208129at2759"/>
<dbReference type="AlphaFoldDB" id="A0A9P5THH7"/>
<dbReference type="SUPFAM" id="SSF52540">
    <property type="entry name" value="P-loop containing nucleoside triphosphate hydrolases"/>
    <property type="match status" value="1"/>
</dbReference>
<evidence type="ECO:0008006" key="3">
    <source>
        <dbReference type="Google" id="ProtNLM"/>
    </source>
</evidence>